<gene>
    <name evidence="2" type="ORF">R3P38DRAFT_3206078</name>
</gene>
<reference evidence="2 3" key="1">
    <citation type="journal article" date="2024" name="J Genomics">
        <title>Draft genome sequencing and assembly of Favolaschia claudopus CIRM-BRFM 2984 isolated from oak limbs.</title>
        <authorList>
            <person name="Navarro D."/>
            <person name="Drula E."/>
            <person name="Chaduli D."/>
            <person name="Cazenave R."/>
            <person name="Ahrendt S."/>
            <person name="Wang J."/>
            <person name="Lipzen A."/>
            <person name="Daum C."/>
            <person name="Barry K."/>
            <person name="Grigoriev I.V."/>
            <person name="Favel A."/>
            <person name="Rosso M.N."/>
            <person name="Martin F."/>
        </authorList>
    </citation>
    <scope>NUCLEOTIDE SEQUENCE [LARGE SCALE GENOMIC DNA]</scope>
    <source>
        <strain evidence="2 3">CIRM-BRFM 2984</strain>
    </source>
</reference>
<dbReference type="Proteomes" id="UP001362999">
    <property type="component" value="Unassembled WGS sequence"/>
</dbReference>
<name>A0AAW0AMB1_9AGAR</name>
<evidence type="ECO:0000313" key="3">
    <source>
        <dbReference type="Proteomes" id="UP001362999"/>
    </source>
</evidence>
<dbReference type="AlphaFoldDB" id="A0AAW0AMB1"/>
<dbReference type="EMBL" id="JAWWNJ010000057">
    <property type="protein sequence ID" value="KAK7014318.1"/>
    <property type="molecule type" value="Genomic_DNA"/>
</dbReference>
<organism evidence="2 3">
    <name type="scientific">Favolaschia claudopus</name>
    <dbReference type="NCBI Taxonomy" id="2862362"/>
    <lineage>
        <taxon>Eukaryota</taxon>
        <taxon>Fungi</taxon>
        <taxon>Dikarya</taxon>
        <taxon>Basidiomycota</taxon>
        <taxon>Agaricomycotina</taxon>
        <taxon>Agaricomycetes</taxon>
        <taxon>Agaricomycetidae</taxon>
        <taxon>Agaricales</taxon>
        <taxon>Marasmiineae</taxon>
        <taxon>Mycenaceae</taxon>
        <taxon>Favolaschia</taxon>
    </lineage>
</organism>
<feature type="region of interest" description="Disordered" evidence="1">
    <location>
        <begin position="102"/>
        <end position="121"/>
    </location>
</feature>
<keyword evidence="3" id="KW-1185">Reference proteome</keyword>
<evidence type="ECO:0000313" key="2">
    <source>
        <dbReference type="EMBL" id="KAK7014318.1"/>
    </source>
</evidence>
<accession>A0AAW0AMB1</accession>
<proteinExistence type="predicted"/>
<comment type="caution">
    <text evidence="2">The sequence shown here is derived from an EMBL/GenBank/DDBJ whole genome shotgun (WGS) entry which is preliminary data.</text>
</comment>
<evidence type="ECO:0000256" key="1">
    <source>
        <dbReference type="SAM" id="MobiDB-lite"/>
    </source>
</evidence>
<feature type="compositionally biased region" description="Polar residues" evidence="1">
    <location>
        <begin position="111"/>
        <end position="121"/>
    </location>
</feature>
<sequence>MNNQKSHSLRVRCSGAAALSLQQSLAVLSQGFISRTVGVPLAESSPMINFHQRDCVDSTSSNAAKKKAGDKRRWHRHRQFRPDLSAESACFPFDLAPDSPVTGDRRHSTYDSDSTLISSPPTQTVLTATTSDFPPRPAVTLDTFPLLLTSEAGSAECCQLSGANADPPLRSAPPTYCASPVTDTDNPRLERSRNERAREYTGQRVYLTQSTSTVLASADEAARWTAPRRRVLRCVYPSVFYLSASFSPDLAIQMLPSPVLAVRAVNPATTFIVPLRISSRLQRDH</sequence>
<protein>
    <submittedName>
        <fullName evidence="2">Uncharacterized protein</fullName>
    </submittedName>
</protein>